<protein>
    <submittedName>
        <fullName evidence="2">Uncharacterized protein</fullName>
    </submittedName>
</protein>
<evidence type="ECO:0000313" key="3">
    <source>
        <dbReference type="Proteomes" id="UP001336314"/>
    </source>
</evidence>
<keyword evidence="1" id="KW-0472">Membrane</keyword>
<comment type="caution">
    <text evidence="2">The sequence shown here is derived from an EMBL/GenBank/DDBJ whole genome shotgun (WGS) entry which is preliminary data.</text>
</comment>
<dbReference type="Proteomes" id="UP001336314">
    <property type="component" value="Unassembled WGS sequence"/>
</dbReference>
<feature type="transmembrane region" description="Helical" evidence="1">
    <location>
        <begin position="7"/>
        <end position="28"/>
    </location>
</feature>
<name>A0ABU7J1S3_9GAMM</name>
<reference evidence="2 3" key="1">
    <citation type="submission" date="2023-07" db="EMBL/GenBank/DDBJ databases">
        <title>Alkalimonas sp., MEB108 novel, alkaliphilic bacterium isolated from Lonar Lake, India.</title>
        <authorList>
            <person name="Joshi A."/>
            <person name="Thite S."/>
        </authorList>
    </citation>
    <scope>NUCLEOTIDE SEQUENCE [LARGE SCALE GENOMIC DNA]</scope>
    <source>
        <strain evidence="2 3">MEB108</strain>
    </source>
</reference>
<sequence length="73" mass="7995">MTSLGDIALLLLPAVFVCTAISIYIAALRAGMSAWRWAIAALALGPFLLPLFTSHKRLTILKARGRNSRLFRP</sequence>
<accession>A0ABU7J1S3</accession>
<keyword evidence="1" id="KW-1133">Transmembrane helix</keyword>
<gene>
    <name evidence="2" type="ORF">QWY20_03305</name>
</gene>
<evidence type="ECO:0000313" key="2">
    <source>
        <dbReference type="EMBL" id="MEE2000466.1"/>
    </source>
</evidence>
<organism evidence="2 3">
    <name type="scientific">Alkalimonas cellulosilytica</name>
    <dbReference type="NCBI Taxonomy" id="3058395"/>
    <lineage>
        <taxon>Bacteria</taxon>
        <taxon>Pseudomonadati</taxon>
        <taxon>Pseudomonadota</taxon>
        <taxon>Gammaproteobacteria</taxon>
        <taxon>Alkalimonas</taxon>
    </lineage>
</organism>
<evidence type="ECO:0000256" key="1">
    <source>
        <dbReference type="SAM" id="Phobius"/>
    </source>
</evidence>
<dbReference type="RefSeq" id="WP_330127607.1">
    <property type="nucleotide sequence ID" value="NZ_JAUHLI010000002.1"/>
</dbReference>
<keyword evidence="3" id="KW-1185">Reference proteome</keyword>
<keyword evidence="1" id="KW-0812">Transmembrane</keyword>
<feature type="transmembrane region" description="Helical" evidence="1">
    <location>
        <begin position="34"/>
        <end position="52"/>
    </location>
</feature>
<dbReference type="EMBL" id="JAUHLI010000002">
    <property type="protein sequence ID" value="MEE2000466.1"/>
    <property type="molecule type" value="Genomic_DNA"/>
</dbReference>
<proteinExistence type="predicted"/>